<feature type="domain" description="HAMP" evidence="11">
    <location>
        <begin position="300"/>
        <end position="352"/>
    </location>
</feature>
<dbReference type="Gene3D" id="6.10.340.10">
    <property type="match status" value="1"/>
</dbReference>
<reference evidence="12 13" key="1">
    <citation type="submission" date="2023-04" db="EMBL/GenBank/DDBJ databases">
        <title>Genome sequence of Halobacillus naozhouensis KACC 21980.</title>
        <authorList>
            <person name="Kim S."/>
            <person name="Heo J."/>
            <person name="Kwon S.-W."/>
        </authorList>
    </citation>
    <scope>NUCLEOTIDE SEQUENCE [LARGE SCALE GENOMIC DNA]</scope>
    <source>
        <strain evidence="12 13">KCTC 13234</strain>
    </source>
</reference>
<dbReference type="Pfam" id="PF00015">
    <property type="entry name" value="MCPsignal"/>
    <property type="match status" value="1"/>
</dbReference>
<dbReference type="Gene3D" id="1.10.287.950">
    <property type="entry name" value="Methyl-accepting chemotaxis protein"/>
    <property type="match status" value="1"/>
</dbReference>
<dbReference type="CDD" id="cd06225">
    <property type="entry name" value="HAMP"/>
    <property type="match status" value="1"/>
</dbReference>
<dbReference type="InterPro" id="IPR003660">
    <property type="entry name" value="HAMP_dom"/>
</dbReference>
<evidence type="ECO:0000259" key="10">
    <source>
        <dbReference type="PROSITE" id="PS50111"/>
    </source>
</evidence>
<evidence type="ECO:0000256" key="4">
    <source>
        <dbReference type="ARBA" id="ARBA00023224"/>
    </source>
</evidence>
<feature type="region of interest" description="Disordered" evidence="8">
    <location>
        <begin position="682"/>
        <end position="721"/>
    </location>
</feature>
<keyword evidence="9" id="KW-1133">Transmembrane helix</keyword>
<keyword evidence="2" id="KW-1003">Cell membrane</keyword>
<evidence type="ECO:0000259" key="11">
    <source>
        <dbReference type="PROSITE" id="PS50885"/>
    </source>
</evidence>
<evidence type="ECO:0000256" key="9">
    <source>
        <dbReference type="SAM" id="Phobius"/>
    </source>
</evidence>
<accession>A0ABY8IW00</accession>
<feature type="domain" description="Methyl-accepting transducer" evidence="10">
    <location>
        <begin position="371"/>
        <end position="628"/>
    </location>
</feature>
<sequence length="721" mass="80026">MKSLRSRVRFIVGLALISLLVLIGFSTYFFTKQTEIADESKQVQTALTASTEIKYLMTDTTKAQQAFFTNPSKETAEAITKSISLVRENAQTYADKYSSYEAVSKRFSAISEQAKQYEQELENLINAFKLLGYTESEGMYKFINESYQSFNELVTTINDPKLETALLQMRLQEQAFLNQPTKERLSNFKESSGSFEQVADSLSLPEEQATSVDRTLLKYEQSLNTVHSTFNQADTVRSTFEKISNDISKLVNQAIVSAEEVNELITAEQNTLKNFIMKLLFIIGGIALLATLSTGFIIIRSITKSVTTLKEGTAIIGDGDLSHRIHLYSKDEMAEIANQFNIMAEKMERSVHKVLGASGVLNTSSDHLTSVSDHSATQAQEVNDAINQVAIGSQDQAQKIEETAKLIEHVSEAISDTCLATEDITHRLQEADKEGRDGLGTVNELESTSNSFIELASHMSSKVQSASEQSEEVKKIVGTIEDIADSTDLLALNAAIESARAGEAGRGFAVVADEVRKLSERSKQEAGRIHELVLNMSKQMTILTTDAGQFDDYQTSQNKAVLQTKEAFTRISSYVKDMNHQINQVKTAVNGVETVNDNVKSKLHEISIISEEAVATAEEVAASSENQLHSIEQVHQAATGLQSLSQELSSEVSQFTIQENRSIYEDTFDESASVNKGLFQHNDTHDEYSDLDQENIPVPLEEDNDINTENEEFYDHERKSS</sequence>
<keyword evidence="13" id="KW-1185">Reference proteome</keyword>
<dbReference type="PROSITE" id="PS50885">
    <property type="entry name" value="HAMP"/>
    <property type="match status" value="1"/>
</dbReference>
<organism evidence="12 13">
    <name type="scientific">Halobacillus naozhouensis</name>
    <dbReference type="NCBI Taxonomy" id="554880"/>
    <lineage>
        <taxon>Bacteria</taxon>
        <taxon>Bacillati</taxon>
        <taxon>Bacillota</taxon>
        <taxon>Bacilli</taxon>
        <taxon>Bacillales</taxon>
        <taxon>Bacillaceae</taxon>
        <taxon>Halobacillus</taxon>
    </lineage>
</organism>
<evidence type="ECO:0000313" key="12">
    <source>
        <dbReference type="EMBL" id="WFT73527.1"/>
    </source>
</evidence>
<comment type="similarity">
    <text evidence="5">Belongs to the methyl-accepting chemotaxis (MCP) protein family.</text>
</comment>
<dbReference type="PANTHER" id="PTHR32089:SF112">
    <property type="entry name" value="LYSOZYME-LIKE PROTEIN-RELATED"/>
    <property type="match status" value="1"/>
</dbReference>
<feature type="transmembrane region" description="Helical" evidence="9">
    <location>
        <begin position="275"/>
        <end position="299"/>
    </location>
</feature>
<keyword evidence="4 6" id="KW-0807">Transducer</keyword>
<evidence type="ECO:0000256" key="5">
    <source>
        <dbReference type="ARBA" id="ARBA00029447"/>
    </source>
</evidence>
<evidence type="ECO:0000313" key="13">
    <source>
        <dbReference type="Proteomes" id="UP001221597"/>
    </source>
</evidence>
<dbReference type="SMART" id="SM00304">
    <property type="entry name" value="HAMP"/>
    <property type="match status" value="1"/>
</dbReference>
<name>A0ABY8IW00_9BACI</name>
<dbReference type="SUPFAM" id="SSF58104">
    <property type="entry name" value="Methyl-accepting chemotaxis protein (MCP) signaling domain"/>
    <property type="match status" value="1"/>
</dbReference>
<evidence type="ECO:0000256" key="2">
    <source>
        <dbReference type="ARBA" id="ARBA00022475"/>
    </source>
</evidence>
<keyword evidence="3 9" id="KW-0472">Membrane</keyword>
<evidence type="ECO:0000256" key="7">
    <source>
        <dbReference type="SAM" id="Coils"/>
    </source>
</evidence>
<evidence type="ECO:0000256" key="1">
    <source>
        <dbReference type="ARBA" id="ARBA00004236"/>
    </source>
</evidence>
<dbReference type="SMART" id="SM00283">
    <property type="entry name" value="MA"/>
    <property type="match status" value="1"/>
</dbReference>
<dbReference type="RefSeq" id="WP_283075536.1">
    <property type="nucleotide sequence ID" value="NZ_CP121671.1"/>
</dbReference>
<evidence type="ECO:0000256" key="3">
    <source>
        <dbReference type="ARBA" id="ARBA00023136"/>
    </source>
</evidence>
<dbReference type="Proteomes" id="UP001221597">
    <property type="component" value="Chromosome"/>
</dbReference>
<protein>
    <submittedName>
        <fullName evidence="12">Methyl-accepting chemotaxis protein</fullName>
    </submittedName>
</protein>
<dbReference type="SMART" id="SM01358">
    <property type="entry name" value="HBM"/>
    <property type="match status" value="1"/>
</dbReference>
<feature type="coiled-coil region" evidence="7">
    <location>
        <begin position="100"/>
        <end position="127"/>
    </location>
</feature>
<dbReference type="EMBL" id="CP121671">
    <property type="protein sequence ID" value="WFT73527.1"/>
    <property type="molecule type" value="Genomic_DNA"/>
</dbReference>
<dbReference type="PROSITE" id="PS50111">
    <property type="entry name" value="CHEMOTAXIS_TRANSDUC_2"/>
    <property type="match status" value="1"/>
</dbReference>
<keyword evidence="7" id="KW-0175">Coiled coil</keyword>
<gene>
    <name evidence="12" type="ORF">P9989_14185</name>
</gene>
<evidence type="ECO:0000256" key="6">
    <source>
        <dbReference type="PROSITE-ProRule" id="PRU00284"/>
    </source>
</evidence>
<keyword evidence="9" id="KW-0812">Transmembrane</keyword>
<proteinExistence type="inferred from homology"/>
<feature type="compositionally biased region" description="Acidic residues" evidence="8">
    <location>
        <begin position="700"/>
        <end position="712"/>
    </location>
</feature>
<evidence type="ECO:0000256" key="8">
    <source>
        <dbReference type="SAM" id="MobiDB-lite"/>
    </source>
</evidence>
<dbReference type="InterPro" id="IPR004089">
    <property type="entry name" value="MCPsignal_dom"/>
</dbReference>
<comment type="subcellular location">
    <subcellularLocation>
        <location evidence="1">Cell membrane</location>
    </subcellularLocation>
</comment>
<dbReference type="PANTHER" id="PTHR32089">
    <property type="entry name" value="METHYL-ACCEPTING CHEMOTAXIS PROTEIN MCPB"/>
    <property type="match status" value="1"/>
</dbReference>
<dbReference type="Pfam" id="PF00672">
    <property type="entry name" value="HAMP"/>
    <property type="match status" value="1"/>
</dbReference>
<dbReference type="InterPro" id="IPR032255">
    <property type="entry name" value="HBM"/>
</dbReference>